<gene>
    <name evidence="2" type="ORF">AVEN_78034_1</name>
</gene>
<keyword evidence="3" id="KW-1185">Reference proteome</keyword>
<evidence type="ECO:0000313" key="3">
    <source>
        <dbReference type="Proteomes" id="UP000499080"/>
    </source>
</evidence>
<organism evidence="2 3">
    <name type="scientific">Araneus ventricosus</name>
    <name type="common">Orbweaver spider</name>
    <name type="synonym">Epeira ventricosa</name>
    <dbReference type="NCBI Taxonomy" id="182803"/>
    <lineage>
        <taxon>Eukaryota</taxon>
        <taxon>Metazoa</taxon>
        <taxon>Ecdysozoa</taxon>
        <taxon>Arthropoda</taxon>
        <taxon>Chelicerata</taxon>
        <taxon>Arachnida</taxon>
        <taxon>Araneae</taxon>
        <taxon>Araneomorphae</taxon>
        <taxon>Entelegynae</taxon>
        <taxon>Araneoidea</taxon>
        <taxon>Araneidae</taxon>
        <taxon>Araneus</taxon>
    </lineage>
</organism>
<dbReference type="EMBL" id="BGPR01001037">
    <property type="protein sequence ID" value="GBM43663.1"/>
    <property type="molecule type" value="Genomic_DNA"/>
</dbReference>
<accession>A0A4Y2FR28</accession>
<proteinExistence type="predicted"/>
<evidence type="ECO:0000256" key="1">
    <source>
        <dbReference type="SAM" id="MobiDB-lite"/>
    </source>
</evidence>
<name>A0A4Y2FR28_ARAVE</name>
<feature type="region of interest" description="Disordered" evidence="1">
    <location>
        <begin position="35"/>
        <end position="68"/>
    </location>
</feature>
<sequence length="98" mass="10670">MNIHFIVACIAFIFIRNTIHIKKLGMKYLTDAVKPLKQPGPPRAEMGPRTKYRQTPHPSGLHGPILNHDCGDESEDGSLFSGCPTTSGIVTKIGDLAT</sequence>
<evidence type="ECO:0000313" key="2">
    <source>
        <dbReference type="EMBL" id="GBM43663.1"/>
    </source>
</evidence>
<dbReference type="Proteomes" id="UP000499080">
    <property type="component" value="Unassembled WGS sequence"/>
</dbReference>
<comment type="caution">
    <text evidence="2">The sequence shown here is derived from an EMBL/GenBank/DDBJ whole genome shotgun (WGS) entry which is preliminary data.</text>
</comment>
<reference evidence="2 3" key="1">
    <citation type="journal article" date="2019" name="Sci. Rep.">
        <title>Orb-weaving spider Araneus ventricosus genome elucidates the spidroin gene catalogue.</title>
        <authorList>
            <person name="Kono N."/>
            <person name="Nakamura H."/>
            <person name="Ohtoshi R."/>
            <person name="Moran D.A.P."/>
            <person name="Shinohara A."/>
            <person name="Yoshida Y."/>
            <person name="Fujiwara M."/>
            <person name="Mori M."/>
            <person name="Tomita M."/>
            <person name="Arakawa K."/>
        </authorList>
    </citation>
    <scope>NUCLEOTIDE SEQUENCE [LARGE SCALE GENOMIC DNA]</scope>
</reference>
<protein>
    <submittedName>
        <fullName evidence="2">Uncharacterized protein</fullName>
    </submittedName>
</protein>
<dbReference type="AlphaFoldDB" id="A0A4Y2FR28"/>